<reference evidence="4 5" key="1">
    <citation type="submission" date="2019-03" db="EMBL/GenBank/DDBJ databases">
        <title>Sequencing 23 genomes of Wallemia ichthyophaga.</title>
        <authorList>
            <person name="Gostincar C."/>
        </authorList>
    </citation>
    <scope>NUCLEOTIDE SEQUENCE [LARGE SCALE GENOMIC DNA]</scope>
    <source>
        <strain evidence="4 5">EXF-5753</strain>
    </source>
</reference>
<feature type="compositionally biased region" description="Basic and acidic residues" evidence="2">
    <location>
        <begin position="112"/>
        <end position="131"/>
    </location>
</feature>
<evidence type="ECO:0000256" key="1">
    <source>
        <dbReference type="ARBA" id="ARBA00009686"/>
    </source>
</evidence>
<dbReference type="PANTHER" id="PTHR46052:SF1">
    <property type="entry name" value="PHOSDUCIN-LIKE PROTEIN"/>
    <property type="match status" value="1"/>
</dbReference>
<name>A0A4T0FJV8_9BASI</name>
<keyword evidence="5" id="KW-1185">Reference proteome</keyword>
<feature type="compositionally biased region" description="Basic and acidic residues" evidence="2">
    <location>
        <begin position="50"/>
        <end position="98"/>
    </location>
</feature>
<gene>
    <name evidence="4" type="ORF">E3P99_03477</name>
</gene>
<proteinExistence type="inferred from homology"/>
<dbReference type="PANTHER" id="PTHR46052">
    <property type="entry name" value="PHOSDUCIN-LIKE PROTEIN"/>
    <property type="match status" value="1"/>
</dbReference>
<comment type="similarity">
    <text evidence="1">Belongs to the phosducin family.</text>
</comment>
<comment type="caution">
    <text evidence="4">The sequence shown here is derived from an EMBL/GenBank/DDBJ whole genome shotgun (WGS) entry which is preliminary data.</text>
</comment>
<dbReference type="Gene3D" id="3.40.30.10">
    <property type="entry name" value="Glutaredoxin"/>
    <property type="match status" value="1"/>
</dbReference>
<dbReference type="EMBL" id="SPNW01000069">
    <property type="protein sequence ID" value="TIA86986.1"/>
    <property type="molecule type" value="Genomic_DNA"/>
</dbReference>
<dbReference type="SUPFAM" id="SSF52833">
    <property type="entry name" value="Thioredoxin-like"/>
    <property type="match status" value="1"/>
</dbReference>
<feature type="region of interest" description="Disordered" evidence="2">
    <location>
        <begin position="12"/>
        <end position="131"/>
    </location>
</feature>
<dbReference type="InterPro" id="IPR051499">
    <property type="entry name" value="Phosducin-like_reg"/>
</dbReference>
<protein>
    <recommendedName>
        <fullName evidence="3">Phosducin domain-containing protein</fullName>
    </recommendedName>
</protein>
<organism evidence="4 5">
    <name type="scientific">Wallemia hederae</name>
    <dbReference type="NCBI Taxonomy" id="1540922"/>
    <lineage>
        <taxon>Eukaryota</taxon>
        <taxon>Fungi</taxon>
        <taxon>Dikarya</taxon>
        <taxon>Basidiomycota</taxon>
        <taxon>Wallemiomycotina</taxon>
        <taxon>Wallemiomycetes</taxon>
        <taxon>Wallemiales</taxon>
        <taxon>Wallemiaceae</taxon>
        <taxon>Wallemia</taxon>
    </lineage>
</organism>
<accession>A0A4T0FJV8</accession>
<evidence type="ECO:0000256" key="2">
    <source>
        <dbReference type="SAM" id="MobiDB-lite"/>
    </source>
</evidence>
<dbReference type="AlphaFoldDB" id="A0A4T0FJV8"/>
<dbReference type="InterPro" id="IPR024253">
    <property type="entry name" value="Phosducin_thioredoxin-like_dom"/>
</dbReference>
<evidence type="ECO:0000259" key="3">
    <source>
        <dbReference type="Pfam" id="PF02114"/>
    </source>
</evidence>
<evidence type="ECO:0000313" key="5">
    <source>
        <dbReference type="Proteomes" id="UP000310189"/>
    </source>
</evidence>
<feature type="compositionally biased region" description="Gly residues" evidence="2">
    <location>
        <begin position="40"/>
        <end position="49"/>
    </location>
</feature>
<dbReference type="Pfam" id="PF02114">
    <property type="entry name" value="Phosducin"/>
    <property type="match status" value="1"/>
</dbReference>
<sequence>MADALEEAVLTGRLFANGLSINERANGDEEEDYRDDKSDGGGSDEGGQVKGEDGYDSHGSENAHRTGVKGVRDDARAHEKKTRAEAHQSEKARSDYIRSKALVMSGDGDDDEKQRTLETENDDEERRARESYRRTRIRQLKMASNGGLRLFGHLRKVDANTYITAIDDEEEDVFVVILIKDNSIDACVDLEYEFAALAQVYTGTKFLSGEATTLEFGLDDDGVPDPDILPTVLVYRAGNLHCSLIRPDPTRPIEHTLAEEGVLQLVERAVDENGDLLDE</sequence>
<dbReference type="InterPro" id="IPR036249">
    <property type="entry name" value="Thioredoxin-like_sf"/>
</dbReference>
<feature type="domain" description="Phosducin" evidence="3">
    <location>
        <begin position="119"/>
        <end position="246"/>
    </location>
</feature>
<dbReference type="Proteomes" id="UP000310189">
    <property type="component" value="Unassembled WGS sequence"/>
</dbReference>
<dbReference type="OrthoDB" id="70588at2759"/>
<evidence type="ECO:0000313" key="4">
    <source>
        <dbReference type="EMBL" id="TIA86986.1"/>
    </source>
</evidence>